<dbReference type="RefSeq" id="WP_221252067.1">
    <property type="nucleotide sequence ID" value="NZ_AP024355.1"/>
</dbReference>
<dbReference type="PANTHER" id="PTHR36849:SF1">
    <property type="entry name" value="CYTOPLASMIC PROTEIN"/>
    <property type="match status" value="1"/>
</dbReference>
<gene>
    <name evidence="1" type="ORF">DESUT3_16790</name>
</gene>
<dbReference type="EMBL" id="AP024355">
    <property type="protein sequence ID" value="BCR04610.1"/>
    <property type="molecule type" value="Genomic_DNA"/>
</dbReference>
<sequence>MDIQIKRIYDPPGPADGIRILVDRLWPRGLSKERAAVDYWAKAISPSDELRRWYGHEPDKWEEFKARYFEELGANPEGVRELRQQLDSGPVTFLYSSKEERLNNAVALRQYLAEEC</sequence>
<protein>
    <recommendedName>
        <fullName evidence="3">DUF488 domain-containing protein</fullName>
    </recommendedName>
</protein>
<evidence type="ECO:0008006" key="3">
    <source>
        <dbReference type="Google" id="ProtNLM"/>
    </source>
</evidence>
<evidence type="ECO:0000313" key="1">
    <source>
        <dbReference type="EMBL" id="BCR04610.1"/>
    </source>
</evidence>
<evidence type="ECO:0000313" key="2">
    <source>
        <dbReference type="Proteomes" id="UP001319827"/>
    </source>
</evidence>
<reference evidence="1 2" key="1">
    <citation type="journal article" date="2016" name="C (Basel)">
        <title>Selective Growth of and Electricity Production by Marine Exoelectrogenic Bacteria in Self-Aggregated Hydrogel of Microbially Reduced Graphene Oxide.</title>
        <authorList>
            <person name="Yoshida N."/>
            <person name="Goto Y."/>
            <person name="Miyata Y."/>
        </authorList>
    </citation>
    <scope>NUCLEOTIDE SEQUENCE [LARGE SCALE GENOMIC DNA]</scope>
    <source>
        <strain evidence="1 2">NIT-T3</strain>
    </source>
</reference>
<proteinExistence type="predicted"/>
<dbReference type="InterPro" id="IPR052552">
    <property type="entry name" value="YeaO-like"/>
</dbReference>
<keyword evidence="2" id="KW-1185">Reference proteome</keyword>
<accession>A0ABM8HVR1</accession>
<dbReference type="PANTHER" id="PTHR36849">
    <property type="entry name" value="CYTOPLASMIC PROTEIN-RELATED"/>
    <property type="match status" value="1"/>
</dbReference>
<reference evidence="1 2" key="2">
    <citation type="journal article" date="2021" name="Int. J. Syst. Evol. Microbiol.">
        <title>Isolation and Polyphasic Characterization of Desulfuromonas versatilis sp. Nov., an Electrogenic Bacteria Capable of Versatile Metabolism Isolated from a Graphene Oxide-Reducing Enrichment Culture.</title>
        <authorList>
            <person name="Xie L."/>
            <person name="Yoshida N."/>
            <person name="Ishii S."/>
            <person name="Meng L."/>
        </authorList>
    </citation>
    <scope>NUCLEOTIDE SEQUENCE [LARGE SCALE GENOMIC DNA]</scope>
    <source>
        <strain evidence="1 2">NIT-T3</strain>
    </source>
</reference>
<dbReference type="Proteomes" id="UP001319827">
    <property type="component" value="Chromosome"/>
</dbReference>
<organism evidence="1 2">
    <name type="scientific">Desulfuromonas versatilis</name>
    <dbReference type="NCBI Taxonomy" id="2802975"/>
    <lineage>
        <taxon>Bacteria</taxon>
        <taxon>Pseudomonadati</taxon>
        <taxon>Thermodesulfobacteriota</taxon>
        <taxon>Desulfuromonadia</taxon>
        <taxon>Desulfuromonadales</taxon>
        <taxon>Desulfuromonadaceae</taxon>
        <taxon>Desulfuromonas</taxon>
    </lineage>
</organism>
<name>A0ABM8HVR1_9BACT</name>
<dbReference type="Pfam" id="PF22752">
    <property type="entry name" value="DUF488-N3i"/>
    <property type="match status" value="1"/>
</dbReference>